<reference evidence="1 2" key="1">
    <citation type="submission" date="2019-05" db="EMBL/GenBank/DDBJ databases">
        <title>Another draft genome of Portunus trituberculatus and its Hox gene families provides insights of decapod evolution.</title>
        <authorList>
            <person name="Jeong J.-H."/>
            <person name="Song I."/>
            <person name="Kim S."/>
            <person name="Choi T."/>
            <person name="Kim D."/>
            <person name="Ryu S."/>
            <person name="Kim W."/>
        </authorList>
    </citation>
    <scope>NUCLEOTIDE SEQUENCE [LARGE SCALE GENOMIC DNA]</scope>
    <source>
        <tissue evidence="1">Muscle</tissue>
    </source>
</reference>
<sequence length="151" mass="16400">MWSWRDRALPPKHSCSETALEAPGNREMTIACIFSDSYHPFAGSLVQCLVHLRQVSLVPQPGGMLGLSSSLASEAKPSRIVRPGEVHCWRTRSLVVSAHACFSASPTKVSSQFVSYRARLMVGQSALPQSQMVRGAASSRIAFSLTRARTA</sequence>
<organism evidence="1 2">
    <name type="scientific">Portunus trituberculatus</name>
    <name type="common">Swimming crab</name>
    <name type="synonym">Neptunus trituberculatus</name>
    <dbReference type="NCBI Taxonomy" id="210409"/>
    <lineage>
        <taxon>Eukaryota</taxon>
        <taxon>Metazoa</taxon>
        <taxon>Ecdysozoa</taxon>
        <taxon>Arthropoda</taxon>
        <taxon>Crustacea</taxon>
        <taxon>Multicrustacea</taxon>
        <taxon>Malacostraca</taxon>
        <taxon>Eumalacostraca</taxon>
        <taxon>Eucarida</taxon>
        <taxon>Decapoda</taxon>
        <taxon>Pleocyemata</taxon>
        <taxon>Brachyura</taxon>
        <taxon>Eubrachyura</taxon>
        <taxon>Portunoidea</taxon>
        <taxon>Portunidae</taxon>
        <taxon>Portuninae</taxon>
        <taxon>Portunus</taxon>
    </lineage>
</organism>
<gene>
    <name evidence="1" type="ORF">E2C01_036067</name>
</gene>
<dbReference type="EMBL" id="VSRR010005440">
    <property type="protein sequence ID" value="MPC42444.1"/>
    <property type="molecule type" value="Genomic_DNA"/>
</dbReference>
<dbReference type="Proteomes" id="UP000324222">
    <property type="component" value="Unassembled WGS sequence"/>
</dbReference>
<proteinExistence type="predicted"/>
<evidence type="ECO:0000313" key="2">
    <source>
        <dbReference type="Proteomes" id="UP000324222"/>
    </source>
</evidence>
<keyword evidence="2" id="KW-1185">Reference proteome</keyword>
<dbReference type="AlphaFoldDB" id="A0A5B7FD66"/>
<name>A0A5B7FD66_PORTR</name>
<comment type="caution">
    <text evidence="1">The sequence shown here is derived from an EMBL/GenBank/DDBJ whole genome shotgun (WGS) entry which is preliminary data.</text>
</comment>
<protein>
    <submittedName>
        <fullName evidence="1">Uncharacterized protein</fullName>
    </submittedName>
</protein>
<evidence type="ECO:0000313" key="1">
    <source>
        <dbReference type="EMBL" id="MPC42444.1"/>
    </source>
</evidence>
<accession>A0A5B7FD66</accession>